<feature type="transmembrane region" description="Helical" evidence="2">
    <location>
        <begin position="127"/>
        <end position="147"/>
    </location>
</feature>
<dbReference type="CDD" id="cd07341">
    <property type="entry name" value="M56_BlaR1_MecR1_like"/>
    <property type="match status" value="1"/>
</dbReference>
<protein>
    <recommendedName>
        <fullName evidence="7">TonB-dependent SusC/RagA subfamily outer membrane receptor</fullName>
    </recommendedName>
</protein>
<feature type="transmembrane region" description="Helical" evidence="2">
    <location>
        <begin position="263"/>
        <end position="282"/>
    </location>
</feature>
<feature type="transmembrane region" description="Helical" evidence="2">
    <location>
        <begin position="37"/>
        <end position="52"/>
    </location>
</feature>
<feature type="transmembrane region" description="Helical" evidence="2">
    <location>
        <begin position="89"/>
        <end position="115"/>
    </location>
</feature>
<dbReference type="PANTHER" id="PTHR34978:SF3">
    <property type="entry name" value="SLR0241 PROTEIN"/>
    <property type="match status" value="1"/>
</dbReference>
<evidence type="ECO:0000313" key="6">
    <source>
        <dbReference type="Proteomes" id="UP001500101"/>
    </source>
</evidence>
<keyword evidence="1 2" id="KW-0812">Transmembrane</keyword>
<dbReference type="InterPro" id="IPR037066">
    <property type="entry name" value="Plug_dom_sf"/>
</dbReference>
<dbReference type="InterPro" id="IPR008756">
    <property type="entry name" value="Peptidase_M56"/>
</dbReference>
<keyword evidence="1" id="KW-0813">Transport</keyword>
<dbReference type="SUPFAM" id="SSF56935">
    <property type="entry name" value="Porins"/>
    <property type="match status" value="1"/>
</dbReference>
<sequence length="588" mass="65954">MEAILTYILQVNLVIALVFLGYQLLLKGLTFYKLNRAYFVIGVLYAFVYPFLDIKEWFSKQLVIPTAEVLTYLPFDFQEKQSSITLTDLLLIIAMIGAVIFAGKLILQLISLFRIHWYSKPAQWRNFLFRNVIFPITPFSFFNKVYVHQQQHEELELSDIFKHEYIHVKGQHSVDVLLFELVLITCWYNPFVWLMRRAVRQNLEFLTDQQVLDKGVDRQTYQYSLLHVSKQGAHVGISNQFNFKTLKKRIMMMNKKRSSKLELSKYAFILPVLIMAGITLSVNQAEGKIEDAVHNIQKTDLTQLVQKVSPIDLSLKGSADTVRDSIKIVKTKKTIVVVDTVGNNSAVSNNHGQASEKEVKSVVIVATKNTSSIDEGGNRASSPKAEVIKGTGILVVRDTIIKPNDPNTKSGFSIAAFEGKGTIQNVILRGHPAKGKPLMLLDGKEVVDMSKINPNDIESVTVLKDKAATSIYGEKAEDGVVLIVSKNKNTNVTDKLVEEVVVKGYRASGKSDPIKINRRIIYPDAYSKFLEDMPSVSVYYLNGKAVKASKISSLSPDKIKEIAHFPDDSATKMFGDDAKLGAISVLLK</sequence>
<dbReference type="RefSeq" id="WP_344674914.1">
    <property type="nucleotide sequence ID" value="NZ_BAAAZI010000010.1"/>
</dbReference>
<dbReference type="PROSITE" id="PS52016">
    <property type="entry name" value="TONB_DEPENDENT_REC_3"/>
    <property type="match status" value="1"/>
</dbReference>
<comment type="subcellular location">
    <subcellularLocation>
        <location evidence="1">Cell outer membrane</location>
        <topology evidence="1">Multi-pass membrane protein</topology>
    </subcellularLocation>
</comment>
<keyword evidence="6" id="KW-1185">Reference proteome</keyword>
<keyword evidence="1" id="KW-0998">Cell outer membrane</keyword>
<dbReference type="EMBL" id="BAAAZI010000010">
    <property type="protein sequence ID" value="GAA4142465.1"/>
    <property type="molecule type" value="Genomic_DNA"/>
</dbReference>
<keyword evidence="1 2" id="KW-0472">Membrane</keyword>
<evidence type="ECO:0000256" key="1">
    <source>
        <dbReference type="PROSITE-ProRule" id="PRU01360"/>
    </source>
</evidence>
<evidence type="ECO:0000313" key="5">
    <source>
        <dbReference type="EMBL" id="GAA4142465.1"/>
    </source>
</evidence>
<evidence type="ECO:0008006" key="7">
    <source>
        <dbReference type="Google" id="ProtNLM"/>
    </source>
</evidence>
<dbReference type="InterPro" id="IPR052173">
    <property type="entry name" value="Beta-lactam_resp_regulator"/>
</dbReference>
<evidence type="ECO:0000259" key="3">
    <source>
        <dbReference type="Pfam" id="PF05569"/>
    </source>
</evidence>
<dbReference type="Proteomes" id="UP001500101">
    <property type="component" value="Unassembled WGS sequence"/>
</dbReference>
<keyword evidence="1" id="KW-1134">Transmembrane beta strand</keyword>
<evidence type="ECO:0000259" key="4">
    <source>
        <dbReference type="Pfam" id="PF07715"/>
    </source>
</evidence>
<accession>A0ABP7YWG7</accession>
<reference evidence="6" key="1">
    <citation type="journal article" date="2019" name="Int. J. Syst. Evol. Microbiol.">
        <title>The Global Catalogue of Microorganisms (GCM) 10K type strain sequencing project: providing services to taxonomists for standard genome sequencing and annotation.</title>
        <authorList>
            <consortium name="The Broad Institute Genomics Platform"/>
            <consortium name="The Broad Institute Genome Sequencing Center for Infectious Disease"/>
            <person name="Wu L."/>
            <person name="Ma J."/>
        </authorList>
    </citation>
    <scope>NUCLEOTIDE SEQUENCE [LARGE SCALE GENOMIC DNA]</scope>
    <source>
        <strain evidence="6">JCM 16704</strain>
    </source>
</reference>
<keyword evidence="2" id="KW-1133">Transmembrane helix</keyword>
<dbReference type="PANTHER" id="PTHR34978">
    <property type="entry name" value="POSSIBLE SENSOR-TRANSDUCER PROTEIN BLAR"/>
    <property type="match status" value="1"/>
</dbReference>
<name>A0ABP7YWG7_9SPHI</name>
<dbReference type="InterPro" id="IPR012910">
    <property type="entry name" value="Plug_dom"/>
</dbReference>
<feature type="domain" description="Peptidase M56" evidence="3">
    <location>
        <begin position="151"/>
        <end position="253"/>
    </location>
</feature>
<dbReference type="InterPro" id="IPR039426">
    <property type="entry name" value="TonB-dep_rcpt-like"/>
</dbReference>
<dbReference type="Pfam" id="PF07715">
    <property type="entry name" value="Plug"/>
    <property type="match status" value="1"/>
</dbReference>
<proteinExistence type="inferred from homology"/>
<organism evidence="5 6">
    <name type="scientific">Sphingobacterium kyonggiense</name>
    <dbReference type="NCBI Taxonomy" id="714075"/>
    <lineage>
        <taxon>Bacteria</taxon>
        <taxon>Pseudomonadati</taxon>
        <taxon>Bacteroidota</taxon>
        <taxon>Sphingobacteriia</taxon>
        <taxon>Sphingobacteriales</taxon>
        <taxon>Sphingobacteriaceae</taxon>
        <taxon>Sphingobacterium</taxon>
    </lineage>
</organism>
<dbReference type="Gene3D" id="2.170.130.10">
    <property type="entry name" value="TonB-dependent receptor, plug domain"/>
    <property type="match status" value="1"/>
</dbReference>
<dbReference type="Pfam" id="PF05569">
    <property type="entry name" value="Peptidase_M56"/>
    <property type="match status" value="1"/>
</dbReference>
<feature type="transmembrane region" description="Helical" evidence="2">
    <location>
        <begin position="176"/>
        <end position="195"/>
    </location>
</feature>
<gene>
    <name evidence="5" type="ORF">GCM10022216_23430</name>
</gene>
<feature type="transmembrane region" description="Helical" evidence="2">
    <location>
        <begin position="6"/>
        <end position="25"/>
    </location>
</feature>
<comment type="caution">
    <text evidence="5">The sequence shown here is derived from an EMBL/GenBank/DDBJ whole genome shotgun (WGS) entry which is preliminary data.</text>
</comment>
<comment type="similarity">
    <text evidence="1">Belongs to the TonB-dependent receptor family.</text>
</comment>
<feature type="domain" description="TonB-dependent receptor plug" evidence="4">
    <location>
        <begin position="410"/>
        <end position="480"/>
    </location>
</feature>
<evidence type="ECO:0000256" key="2">
    <source>
        <dbReference type="SAM" id="Phobius"/>
    </source>
</evidence>